<dbReference type="Gene3D" id="3.40.50.1980">
    <property type="entry name" value="Nitrogenase molybdenum iron protein domain"/>
    <property type="match status" value="2"/>
</dbReference>
<gene>
    <name evidence="3" type="ORF">RM530_00225</name>
</gene>
<dbReference type="InterPro" id="IPR050902">
    <property type="entry name" value="ABC_Transporter_SBP"/>
</dbReference>
<proteinExistence type="predicted"/>
<feature type="domain" description="Fe/B12 periplasmic-binding" evidence="2">
    <location>
        <begin position="12"/>
        <end position="266"/>
    </location>
</feature>
<dbReference type="EMBL" id="JAVRIC010000001">
    <property type="protein sequence ID" value="MDT0495795.1"/>
    <property type="molecule type" value="Genomic_DNA"/>
</dbReference>
<comment type="caution">
    <text evidence="3">The sequence shown here is derived from an EMBL/GenBank/DDBJ whole genome shotgun (WGS) entry which is preliminary data.</text>
</comment>
<organism evidence="3 4">
    <name type="scientific">Banduia mediterranea</name>
    <dbReference type="NCBI Taxonomy" id="3075609"/>
    <lineage>
        <taxon>Bacteria</taxon>
        <taxon>Pseudomonadati</taxon>
        <taxon>Pseudomonadota</taxon>
        <taxon>Gammaproteobacteria</taxon>
        <taxon>Nevskiales</taxon>
        <taxon>Algiphilaceae</taxon>
        <taxon>Banduia</taxon>
    </lineage>
</organism>
<dbReference type="InterPro" id="IPR054828">
    <property type="entry name" value="Vit_B12_bind_prot"/>
</dbReference>
<accession>A0ABU2WD74</accession>
<sequence length="266" mass="29080">MLLSPPLQAQQRIVTLAPHLAELVCALGRCDALVGVIAWTDYPAEAAAKPVIGDAANLNLEQLLAAKPDLVLAWRGGTRDDTVRRLQSLGLQVVWIDSGGLDDIGEAILDIGGWIGAEDRACELEQDYRRRLQAVRERFRRPVNADPWRVLYQIQMQPVFTVNAASPISEAIELCGGLNVFADLPAIAAPVGMESIIAQSPQLIVYGQHEDAASVRDYWARFDAIPAVDAQAFVRVDASLLARQSPRILDGIEQLCVGMREQLPKD</sequence>
<evidence type="ECO:0000313" key="4">
    <source>
        <dbReference type="Proteomes" id="UP001254608"/>
    </source>
</evidence>
<keyword evidence="1" id="KW-0732">Signal</keyword>
<dbReference type="Pfam" id="PF01497">
    <property type="entry name" value="Peripla_BP_2"/>
    <property type="match status" value="1"/>
</dbReference>
<evidence type="ECO:0000256" key="1">
    <source>
        <dbReference type="ARBA" id="ARBA00022729"/>
    </source>
</evidence>
<evidence type="ECO:0000313" key="3">
    <source>
        <dbReference type="EMBL" id="MDT0495795.1"/>
    </source>
</evidence>
<evidence type="ECO:0000259" key="2">
    <source>
        <dbReference type="PROSITE" id="PS50983"/>
    </source>
</evidence>
<dbReference type="PANTHER" id="PTHR30535:SF34">
    <property type="entry name" value="MOLYBDATE-BINDING PROTEIN MOLA"/>
    <property type="match status" value="1"/>
</dbReference>
<reference evidence="3 4" key="1">
    <citation type="submission" date="2023-09" db="EMBL/GenBank/DDBJ databases">
        <authorList>
            <person name="Rey-Velasco X."/>
        </authorList>
    </citation>
    <scope>NUCLEOTIDE SEQUENCE [LARGE SCALE GENOMIC DNA]</scope>
    <source>
        <strain evidence="3 4">W345</strain>
    </source>
</reference>
<dbReference type="PROSITE" id="PS50983">
    <property type="entry name" value="FE_B12_PBP"/>
    <property type="match status" value="1"/>
</dbReference>
<keyword evidence="3" id="KW-0675">Receptor</keyword>
<dbReference type="InterPro" id="IPR002491">
    <property type="entry name" value="ABC_transptr_periplasmic_BD"/>
</dbReference>
<protein>
    <submittedName>
        <fullName evidence="3">Helical backbone metal receptor</fullName>
    </submittedName>
</protein>
<dbReference type="RefSeq" id="WP_311363189.1">
    <property type="nucleotide sequence ID" value="NZ_JAVRIC010000001.1"/>
</dbReference>
<keyword evidence="4" id="KW-1185">Reference proteome</keyword>
<dbReference type="PANTHER" id="PTHR30535">
    <property type="entry name" value="VITAMIN B12-BINDING PROTEIN"/>
    <property type="match status" value="1"/>
</dbReference>
<name>A0ABU2WD74_9GAMM</name>
<dbReference type="Proteomes" id="UP001254608">
    <property type="component" value="Unassembled WGS sequence"/>
</dbReference>
<dbReference type="SUPFAM" id="SSF53807">
    <property type="entry name" value="Helical backbone' metal receptor"/>
    <property type="match status" value="1"/>
</dbReference>
<dbReference type="NCBIfam" id="NF038402">
    <property type="entry name" value="TroA_like"/>
    <property type="match status" value="1"/>
</dbReference>